<evidence type="ECO:0000313" key="4">
    <source>
        <dbReference type="Proteomes" id="UP001180737"/>
    </source>
</evidence>
<proteinExistence type="predicted"/>
<dbReference type="Proteomes" id="UP001180737">
    <property type="component" value="Unassembled WGS sequence"/>
</dbReference>
<feature type="compositionally biased region" description="Low complexity" evidence="1">
    <location>
        <begin position="44"/>
        <end position="58"/>
    </location>
</feature>
<accession>A0ABU2YSP6</accession>
<dbReference type="EMBL" id="JAVRFJ010000004">
    <property type="protein sequence ID" value="MDT0567006.1"/>
    <property type="molecule type" value="Genomic_DNA"/>
</dbReference>
<feature type="region of interest" description="Disordered" evidence="1">
    <location>
        <begin position="44"/>
        <end position="68"/>
    </location>
</feature>
<comment type="caution">
    <text evidence="3">The sequence shown here is derived from an EMBL/GenBank/DDBJ whole genome shotgun (WGS) entry which is preliminary data.</text>
</comment>
<gene>
    <name evidence="3" type="ORF">RM704_05805</name>
</gene>
<name>A0ABU2YSP6_9ACTN</name>
<protein>
    <submittedName>
        <fullName evidence="3">Uncharacterized protein</fullName>
    </submittedName>
</protein>
<evidence type="ECO:0000256" key="1">
    <source>
        <dbReference type="SAM" id="MobiDB-lite"/>
    </source>
</evidence>
<sequence>MQQETVARPVLYATVATAAGILVVGVGGGLIGPVRQRWERMLTTAAPRTSRPRTSLPRGGRTIFLDEG</sequence>
<keyword evidence="2" id="KW-1133">Transmembrane helix</keyword>
<reference evidence="3" key="1">
    <citation type="submission" date="2024-05" db="EMBL/GenBank/DDBJ databases">
        <title>30 novel species of actinomycetes from the DSMZ collection.</title>
        <authorList>
            <person name="Nouioui I."/>
        </authorList>
    </citation>
    <scope>NUCLEOTIDE SEQUENCE</scope>
    <source>
        <strain evidence="3">DSM 3412</strain>
    </source>
</reference>
<keyword evidence="2" id="KW-0472">Membrane</keyword>
<feature type="transmembrane region" description="Helical" evidence="2">
    <location>
        <begin position="12"/>
        <end position="32"/>
    </location>
</feature>
<evidence type="ECO:0000256" key="2">
    <source>
        <dbReference type="SAM" id="Phobius"/>
    </source>
</evidence>
<dbReference type="RefSeq" id="WP_078937535.1">
    <property type="nucleotide sequence ID" value="NZ_JAVRFJ010000004.1"/>
</dbReference>
<keyword evidence="2" id="KW-0812">Transmembrane</keyword>
<keyword evidence="4" id="KW-1185">Reference proteome</keyword>
<organism evidence="3 4">
    <name type="scientific">Streptomyces gottesmaniae</name>
    <dbReference type="NCBI Taxonomy" id="3075518"/>
    <lineage>
        <taxon>Bacteria</taxon>
        <taxon>Bacillati</taxon>
        <taxon>Actinomycetota</taxon>
        <taxon>Actinomycetes</taxon>
        <taxon>Kitasatosporales</taxon>
        <taxon>Streptomycetaceae</taxon>
        <taxon>Streptomyces</taxon>
    </lineage>
</organism>
<evidence type="ECO:0000313" key="3">
    <source>
        <dbReference type="EMBL" id="MDT0567006.1"/>
    </source>
</evidence>